<protein>
    <submittedName>
        <fullName evidence="1">Uncharacterized protein</fullName>
    </submittedName>
</protein>
<reference evidence="1 2" key="1">
    <citation type="submission" date="2013-01" db="EMBL/GenBank/DDBJ databases">
        <authorList>
            <person name="Inman J."/>
            <person name="Zafar N."/>
            <person name="Lorenzi H."/>
            <person name="Caler E."/>
        </authorList>
    </citation>
    <scope>NUCLEOTIDE SEQUENCE [LARGE SCALE GENOMIC DNA]</scope>
    <source>
        <strain evidence="1 2">HM-3:IMSS</strain>
    </source>
</reference>
<dbReference type="VEuPathDB" id="AmoebaDB:KM1_041120"/>
<organism evidence="1 2">
    <name type="scientific">Entamoeba histolytica HM-3:IMSS</name>
    <dbReference type="NCBI Taxonomy" id="885315"/>
    <lineage>
        <taxon>Eukaryota</taxon>
        <taxon>Amoebozoa</taxon>
        <taxon>Evosea</taxon>
        <taxon>Archamoebae</taxon>
        <taxon>Mastigamoebida</taxon>
        <taxon>Entamoebidae</taxon>
        <taxon>Entamoeba</taxon>
    </lineage>
</organism>
<gene>
    <name evidence="1" type="ORF">KM1_041120</name>
</gene>
<evidence type="ECO:0000313" key="2">
    <source>
        <dbReference type="Proteomes" id="UP000030780"/>
    </source>
</evidence>
<evidence type="ECO:0000313" key="1">
    <source>
        <dbReference type="EMBL" id="EMS13029.1"/>
    </source>
</evidence>
<dbReference type="AlphaFoldDB" id="M7WNP8"/>
<dbReference type="EMBL" id="KB638315">
    <property type="protein sequence ID" value="EMS13029.1"/>
    <property type="molecule type" value="Genomic_DNA"/>
</dbReference>
<name>M7WNP8_ENTHI</name>
<accession>M7WNP8</accession>
<sequence>MEAKPVQLFVDPIHMTEDQFVILLNDIEGNKKLIERILDTRKNFIKKYTQILHQSGLFMDN</sequence>
<proteinExistence type="predicted"/>
<dbReference type="Proteomes" id="UP000030780">
    <property type="component" value="Unassembled WGS sequence"/>
</dbReference>